<dbReference type="STRING" id="1177982.SAMN04489711_106254"/>
<organism evidence="1 2">
    <name type="scientific">Paracidovorax wautersii</name>
    <dbReference type="NCBI Taxonomy" id="1177982"/>
    <lineage>
        <taxon>Bacteria</taxon>
        <taxon>Pseudomonadati</taxon>
        <taxon>Pseudomonadota</taxon>
        <taxon>Betaproteobacteria</taxon>
        <taxon>Burkholderiales</taxon>
        <taxon>Comamonadaceae</taxon>
        <taxon>Paracidovorax</taxon>
    </lineage>
</organism>
<dbReference type="RefSeq" id="WP_092939614.1">
    <property type="nucleotide sequence ID" value="NZ_FONX01000006.1"/>
</dbReference>
<keyword evidence="2" id="KW-1185">Reference proteome</keyword>
<protein>
    <submittedName>
        <fullName evidence="1">Uncharacterized protein</fullName>
    </submittedName>
</protein>
<name>A0A1I2E5W6_9BURK</name>
<dbReference type="Proteomes" id="UP000199119">
    <property type="component" value="Unassembled WGS sequence"/>
</dbReference>
<evidence type="ECO:0000313" key="2">
    <source>
        <dbReference type="Proteomes" id="UP000199119"/>
    </source>
</evidence>
<proteinExistence type="predicted"/>
<reference evidence="2" key="1">
    <citation type="submission" date="2016-10" db="EMBL/GenBank/DDBJ databases">
        <authorList>
            <person name="Varghese N."/>
            <person name="Submissions S."/>
        </authorList>
    </citation>
    <scope>NUCLEOTIDE SEQUENCE [LARGE SCALE GENOMIC DNA]</scope>
    <source>
        <strain evidence="2">DSM 27981</strain>
    </source>
</reference>
<evidence type="ECO:0000313" key="1">
    <source>
        <dbReference type="EMBL" id="SFE88344.1"/>
    </source>
</evidence>
<dbReference type="AlphaFoldDB" id="A0A1I2E5W6"/>
<dbReference type="EMBL" id="FONX01000006">
    <property type="protein sequence ID" value="SFE88344.1"/>
    <property type="molecule type" value="Genomic_DNA"/>
</dbReference>
<sequence length="94" mass="10149">MTSTTATLYAGPTYATYRHSLAETWLPAFRQECANADRLLQLALKRKNGPDKEALFAGHFAVLLELARTVQTVTNLGGLPLLWEGSAALKGSTA</sequence>
<accession>A0A1I2E5W6</accession>
<gene>
    <name evidence="1" type="ORF">SAMN04489711_106254</name>
</gene>